<gene>
    <name evidence="2" type="ORF">ENK01_01010</name>
</gene>
<dbReference type="CDD" id="cd00636">
    <property type="entry name" value="TroA-like"/>
    <property type="match status" value="1"/>
</dbReference>
<evidence type="ECO:0000313" key="2">
    <source>
        <dbReference type="EMBL" id="HHI88505.1"/>
    </source>
</evidence>
<comment type="caution">
    <text evidence="2">The sequence shown here is derived from an EMBL/GenBank/DDBJ whole genome shotgun (WGS) entry which is preliminary data.</text>
</comment>
<name>A0A7V5NWN9_9PROT</name>
<organism evidence="2">
    <name type="scientific">Hellea balneolensis</name>
    <dbReference type="NCBI Taxonomy" id="287478"/>
    <lineage>
        <taxon>Bacteria</taxon>
        <taxon>Pseudomonadati</taxon>
        <taxon>Pseudomonadota</taxon>
        <taxon>Alphaproteobacteria</taxon>
        <taxon>Maricaulales</taxon>
        <taxon>Robiginitomaculaceae</taxon>
        <taxon>Hellea</taxon>
    </lineage>
</organism>
<feature type="region of interest" description="Disordered" evidence="1">
    <location>
        <begin position="149"/>
        <end position="171"/>
    </location>
</feature>
<dbReference type="Proteomes" id="UP000885806">
    <property type="component" value="Unassembled WGS sequence"/>
</dbReference>
<dbReference type="AlphaFoldDB" id="A0A7V5NWN9"/>
<sequence length="288" mass="31454">MRRRVEEFMPGLRPTFSLMVCMLLLLAACGQSVAEHLKSETTRASVRVVSTSLCADAYVLNVFEDREIAALSWQADSALSMAPQNLRDIPKARDAAETLIALRPTLVVYGPGEGTKSAPLLKKAGIRYIRLDWAEDAAGIKKNLAKLAPKRPVNSAGSEESRLASPAPRRGEHRPKVLYLIPSGATAGPGTYVDMVIRDAGGQNVIQTPGWQTPDVEVLAALKPDLIITSFFKDGYDSVNTPVLTNRVLQDMLAHTPHVNVPGRLWPCASPWIERARNVVARAIREKT</sequence>
<protein>
    <submittedName>
        <fullName evidence="2">ABC transporter substrate-binding protein</fullName>
    </submittedName>
</protein>
<accession>A0A7V5NWN9</accession>
<dbReference type="SUPFAM" id="SSF53807">
    <property type="entry name" value="Helical backbone' metal receptor"/>
    <property type="match status" value="1"/>
</dbReference>
<proteinExistence type="predicted"/>
<dbReference type="Gene3D" id="3.40.50.1980">
    <property type="entry name" value="Nitrogenase molybdenum iron protein domain"/>
    <property type="match status" value="2"/>
</dbReference>
<dbReference type="PROSITE" id="PS51257">
    <property type="entry name" value="PROKAR_LIPOPROTEIN"/>
    <property type="match status" value="1"/>
</dbReference>
<dbReference type="EMBL" id="DROP01000069">
    <property type="protein sequence ID" value="HHI88505.1"/>
    <property type="molecule type" value="Genomic_DNA"/>
</dbReference>
<dbReference type="InterPro" id="IPR050902">
    <property type="entry name" value="ABC_Transporter_SBP"/>
</dbReference>
<reference evidence="2" key="1">
    <citation type="journal article" date="2020" name="mSystems">
        <title>Genome- and Community-Level Interaction Insights into Carbon Utilization and Element Cycling Functions of Hydrothermarchaeota in Hydrothermal Sediment.</title>
        <authorList>
            <person name="Zhou Z."/>
            <person name="Liu Y."/>
            <person name="Xu W."/>
            <person name="Pan J."/>
            <person name="Luo Z.H."/>
            <person name="Li M."/>
        </authorList>
    </citation>
    <scope>NUCLEOTIDE SEQUENCE [LARGE SCALE GENOMIC DNA]</scope>
    <source>
        <strain evidence="2">HyVt-538</strain>
    </source>
</reference>
<dbReference type="PANTHER" id="PTHR30535:SF34">
    <property type="entry name" value="MOLYBDATE-BINDING PROTEIN MOLA"/>
    <property type="match status" value="1"/>
</dbReference>
<dbReference type="PANTHER" id="PTHR30535">
    <property type="entry name" value="VITAMIN B12-BINDING PROTEIN"/>
    <property type="match status" value="1"/>
</dbReference>
<dbReference type="GO" id="GO:0071281">
    <property type="term" value="P:cellular response to iron ion"/>
    <property type="evidence" value="ECO:0007669"/>
    <property type="project" value="TreeGrafter"/>
</dbReference>
<evidence type="ECO:0000256" key="1">
    <source>
        <dbReference type="SAM" id="MobiDB-lite"/>
    </source>
</evidence>